<reference evidence="2" key="1">
    <citation type="submission" date="2016-10" db="EMBL/GenBank/DDBJ databases">
        <authorList>
            <person name="Varghese N."/>
            <person name="Submissions S."/>
        </authorList>
    </citation>
    <scope>NUCLEOTIDE SEQUENCE [LARGE SCALE GENOMIC DNA]</scope>
    <source>
        <strain evidence="2">DSM 26542</strain>
    </source>
</reference>
<keyword evidence="2" id="KW-1185">Reference proteome</keyword>
<accession>A0A1I3SMB3</accession>
<evidence type="ECO:0000313" key="1">
    <source>
        <dbReference type="EMBL" id="SFJ58527.1"/>
    </source>
</evidence>
<dbReference type="AlphaFoldDB" id="A0A1I3SMB3"/>
<sequence length="67" mass="7873">MKKLDELQREIMQLMVLMAEKDKIKSMSKIESIRVDLYDALDFADNDDELVRIGKFLKIVEELEGKL</sequence>
<dbReference type="EMBL" id="FORU01000010">
    <property type="protein sequence ID" value="SFJ58527.1"/>
    <property type="molecule type" value="Genomic_DNA"/>
</dbReference>
<protein>
    <submittedName>
        <fullName evidence="1">Uncharacterized protein</fullName>
    </submittedName>
</protein>
<dbReference type="Proteomes" id="UP000243887">
    <property type="component" value="Unassembled WGS sequence"/>
</dbReference>
<proteinExistence type="predicted"/>
<evidence type="ECO:0000313" key="2">
    <source>
        <dbReference type="Proteomes" id="UP000243887"/>
    </source>
</evidence>
<dbReference type="STRING" id="1150112.SAMN04487893_110113"/>
<name>A0A1I3SMB3_9FLAO</name>
<dbReference type="RefSeq" id="WP_090679633.1">
    <property type="nucleotide sequence ID" value="NZ_FORU01000010.1"/>
</dbReference>
<organism evidence="1 2">
    <name type="scientific">Myroides guanonis</name>
    <dbReference type="NCBI Taxonomy" id="1150112"/>
    <lineage>
        <taxon>Bacteria</taxon>
        <taxon>Pseudomonadati</taxon>
        <taxon>Bacteroidota</taxon>
        <taxon>Flavobacteriia</taxon>
        <taxon>Flavobacteriales</taxon>
        <taxon>Flavobacteriaceae</taxon>
        <taxon>Myroides</taxon>
    </lineage>
</organism>
<gene>
    <name evidence="1" type="ORF">SAMN04487893_110113</name>
</gene>
<dbReference type="OrthoDB" id="1452510at2"/>